<dbReference type="PROSITE" id="PS50103">
    <property type="entry name" value="ZF_C3H1"/>
    <property type="match status" value="1"/>
</dbReference>
<keyword evidence="1" id="KW-0862">Zinc</keyword>
<feature type="compositionally biased region" description="Polar residues" evidence="2">
    <location>
        <begin position="475"/>
        <end position="484"/>
    </location>
</feature>
<dbReference type="GO" id="GO:0008270">
    <property type="term" value="F:zinc ion binding"/>
    <property type="evidence" value="ECO:0007669"/>
    <property type="project" value="UniProtKB-KW"/>
</dbReference>
<proteinExistence type="predicted"/>
<dbReference type="InterPro" id="IPR000571">
    <property type="entry name" value="Znf_CCCH"/>
</dbReference>
<gene>
    <name evidence="4" type="ORF">D6D10_02038</name>
</gene>
<evidence type="ECO:0000259" key="3">
    <source>
        <dbReference type="PROSITE" id="PS50103"/>
    </source>
</evidence>
<organism evidence="4 5">
    <name type="scientific">Aureobasidium pullulans</name>
    <name type="common">Black yeast</name>
    <name type="synonym">Pullularia pullulans</name>
    <dbReference type="NCBI Taxonomy" id="5580"/>
    <lineage>
        <taxon>Eukaryota</taxon>
        <taxon>Fungi</taxon>
        <taxon>Dikarya</taxon>
        <taxon>Ascomycota</taxon>
        <taxon>Pezizomycotina</taxon>
        <taxon>Dothideomycetes</taxon>
        <taxon>Dothideomycetidae</taxon>
        <taxon>Dothideales</taxon>
        <taxon>Saccotheciaceae</taxon>
        <taxon>Aureobasidium</taxon>
    </lineage>
</organism>
<feature type="compositionally biased region" description="Basic and acidic residues" evidence="2">
    <location>
        <begin position="238"/>
        <end position="252"/>
    </location>
</feature>
<reference evidence="4 5" key="1">
    <citation type="submission" date="2018-10" db="EMBL/GenBank/DDBJ databases">
        <title>Fifty Aureobasidium pullulans genomes reveal a recombining polyextremotolerant generalist.</title>
        <authorList>
            <person name="Gostincar C."/>
            <person name="Turk M."/>
            <person name="Zajc J."/>
            <person name="Gunde-Cimerman N."/>
        </authorList>
    </citation>
    <scope>NUCLEOTIDE SEQUENCE [LARGE SCALE GENOMIC DNA]</scope>
    <source>
        <strain evidence="4 5">EXF-9785</strain>
    </source>
</reference>
<evidence type="ECO:0000313" key="5">
    <source>
        <dbReference type="Proteomes" id="UP000308953"/>
    </source>
</evidence>
<feature type="compositionally biased region" description="Polar residues" evidence="2">
    <location>
        <begin position="427"/>
        <end position="443"/>
    </location>
</feature>
<protein>
    <recommendedName>
        <fullName evidence="3">C3H1-type domain-containing protein</fullName>
    </recommendedName>
</protein>
<feature type="compositionally biased region" description="Basic and acidic residues" evidence="2">
    <location>
        <begin position="351"/>
        <end position="360"/>
    </location>
</feature>
<feature type="domain" description="C3H1-type" evidence="3">
    <location>
        <begin position="118"/>
        <end position="146"/>
    </location>
</feature>
<comment type="caution">
    <text evidence="4">The sequence shown here is derived from an EMBL/GenBank/DDBJ whole genome shotgun (WGS) entry which is preliminary data.</text>
</comment>
<feature type="zinc finger region" description="C3H1-type" evidence="1">
    <location>
        <begin position="118"/>
        <end position="146"/>
    </location>
</feature>
<sequence length="524" mass="57983">MHGSSGLSIPITLDDLYIAAPQIFKTVFCMTHFTRKGRSPSSNWPVVGARLPTLESLNVGRTPIAKPRFPTSKSDKRIRAARDYSYFTTTTTQKPRSLYPSNHTLKMYTDQHSTTYDKVQKPACEDFASGRCRRSADTCYGDHDQALDPSLVGNRAPFDYMVDNELYQACEPCLSAFRICDKKGRIGDSTDPCSECRHFGGPGSTRQCQLVASSYNDRLWQALMDMAPFRYIMGPPKSRTDAKKVKGKHGEPDTYITPGAMPNVRPDWRGLSRADVLAQPSILPDGVRQWPRAFLVPGRLSNTRQKGTKRVAEHGRHDDESFPQAVRYSSGASSTLPNSSTLSRPSTQPTRPEEFDRPPNHPDWGPVSNMFIDFVNGRVHYVYQNSAQMEFPISIRERNTASSAPSQPPYSRMAPSQRGHVVRNPPRQHQQATQDTAFSTPANLSRYDTRGVTKPPPRAPDPRAFTFTPAMASASHGQSRQRQPVTQSVPAPSSAAASQSWTATGAGATDLDDGNDSDKEVIDG</sequence>
<accession>A0A4S9F6T2</accession>
<feature type="region of interest" description="Disordered" evidence="2">
    <location>
        <begin position="298"/>
        <end position="365"/>
    </location>
</feature>
<evidence type="ECO:0000256" key="1">
    <source>
        <dbReference type="PROSITE-ProRule" id="PRU00723"/>
    </source>
</evidence>
<keyword evidence="1" id="KW-0479">Metal-binding</keyword>
<dbReference type="Proteomes" id="UP000308953">
    <property type="component" value="Unassembled WGS sequence"/>
</dbReference>
<dbReference type="EMBL" id="QZAV01000022">
    <property type="protein sequence ID" value="THX42333.1"/>
    <property type="molecule type" value="Genomic_DNA"/>
</dbReference>
<name>A0A4S9F6T2_AURPU</name>
<keyword evidence="1" id="KW-0863">Zinc-finger</keyword>
<feature type="compositionally biased region" description="Low complexity" evidence="2">
    <location>
        <begin position="485"/>
        <end position="509"/>
    </location>
</feature>
<feature type="compositionally biased region" description="Polar residues" evidence="2">
    <location>
        <begin position="330"/>
        <end position="350"/>
    </location>
</feature>
<dbReference type="AlphaFoldDB" id="A0A4S9F6T2"/>
<feature type="region of interest" description="Disordered" evidence="2">
    <location>
        <begin position="399"/>
        <end position="524"/>
    </location>
</feature>
<feature type="region of interest" description="Disordered" evidence="2">
    <location>
        <begin position="236"/>
        <end position="261"/>
    </location>
</feature>
<evidence type="ECO:0000313" key="4">
    <source>
        <dbReference type="EMBL" id="THX42333.1"/>
    </source>
</evidence>
<feature type="compositionally biased region" description="Basic and acidic residues" evidence="2">
    <location>
        <begin position="310"/>
        <end position="320"/>
    </location>
</feature>
<evidence type="ECO:0000256" key="2">
    <source>
        <dbReference type="SAM" id="MobiDB-lite"/>
    </source>
</evidence>